<keyword evidence="2" id="KW-1185">Reference proteome</keyword>
<proteinExistence type="predicted"/>
<dbReference type="Proteomes" id="UP000789366">
    <property type="component" value="Unassembled WGS sequence"/>
</dbReference>
<accession>A0ACA9L8E1</accession>
<name>A0ACA9L8E1_9GLOM</name>
<evidence type="ECO:0000313" key="2">
    <source>
        <dbReference type="Proteomes" id="UP000789366"/>
    </source>
</evidence>
<organism evidence="1 2">
    <name type="scientific">Cetraspora pellucida</name>
    <dbReference type="NCBI Taxonomy" id="1433469"/>
    <lineage>
        <taxon>Eukaryota</taxon>
        <taxon>Fungi</taxon>
        <taxon>Fungi incertae sedis</taxon>
        <taxon>Mucoromycota</taxon>
        <taxon>Glomeromycotina</taxon>
        <taxon>Glomeromycetes</taxon>
        <taxon>Diversisporales</taxon>
        <taxon>Gigasporaceae</taxon>
        <taxon>Cetraspora</taxon>
    </lineage>
</organism>
<evidence type="ECO:0000313" key="1">
    <source>
        <dbReference type="EMBL" id="CAG8516327.1"/>
    </source>
</evidence>
<feature type="non-terminal residue" evidence="1">
    <location>
        <position position="1"/>
    </location>
</feature>
<protein>
    <submittedName>
        <fullName evidence="1">12286_t:CDS:1</fullName>
    </submittedName>
</protein>
<gene>
    <name evidence="1" type="ORF">SPELUC_LOCUS3716</name>
</gene>
<reference evidence="1" key="1">
    <citation type="submission" date="2021-06" db="EMBL/GenBank/DDBJ databases">
        <authorList>
            <person name="Kallberg Y."/>
            <person name="Tangrot J."/>
            <person name="Rosling A."/>
        </authorList>
    </citation>
    <scope>NUCLEOTIDE SEQUENCE</scope>
    <source>
        <strain evidence="1">28 12/20/2015</strain>
    </source>
</reference>
<sequence length="224" mass="25559">DHIKSFDLLSLSPRKNTPSSRYSIPPKLLIRLDSNRTKNSEHLIQLPSRLAVLERLFLHQEVSSKIQQLWVQLWASNNGAGFETQERIKAIKLNDPNYRSTIPILLSYKPESIDETQKLFDSIPITTDITISKSSNEVCEDSSCNNMVEKSVTKSSQLPSSVLIQNQSNNSKQFSSITKAKKELPESLISLSSEYLIKHKSDISTLILLLQQKFQMSKEKLEQW</sequence>
<comment type="caution">
    <text evidence="1">The sequence shown here is derived from an EMBL/GenBank/DDBJ whole genome shotgun (WGS) entry which is preliminary data.</text>
</comment>
<dbReference type="EMBL" id="CAJVPW010002982">
    <property type="protein sequence ID" value="CAG8516327.1"/>
    <property type="molecule type" value="Genomic_DNA"/>
</dbReference>